<dbReference type="eggNOG" id="COG0243">
    <property type="taxonomic scope" value="Bacteria"/>
</dbReference>
<evidence type="ECO:0000313" key="7">
    <source>
        <dbReference type="Proteomes" id="UP000004926"/>
    </source>
</evidence>
<dbReference type="CDD" id="cd02782">
    <property type="entry name" value="MopB_CT_1"/>
    <property type="match status" value="1"/>
</dbReference>
<dbReference type="InterPro" id="IPR006657">
    <property type="entry name" value="MoPterin_dinucl-bd_dom"/>
</dbReference>
<evidence type="ECO:0000313" key="6">
    <source>
        <dbReference type="EMBL" id="EHR52760.1"/>
    </source>
</evidence>
<dbReference type="OrthoDB" id="7376058at2"/>
<dbReference type="EMBL" id="CM001439">
    <property type="protein sequence ID" value="EHR52760.1"/>
    <property type="molecule type" value="Genomic_DNA"/>
</dbReference>
<comment type="similarity">
    <text evidence="1">Belongs to the prokaryotic molybdopterin-containing oxidoreductase family.</text>
</comment>
<accession>H5XBX3</accession>
<evidence type="ECO:0000256" key="2">
    <source>
        <dbReference type="ARBA" id="ARBA00022723"/>
    </source>
</evidence>
<dbReference type="PANTHER" id="PTHR43742:SF2">
    <property type="entry name" value="ASSIMILATORY NITRATE REDUCTASE CATALYTIC SUBUNIT"/>
    <property type="match status" value="1"/>
</dbReference>
<reference evidence="6 7" key="1">
    <citation type="journal article" date="2012" name="Stand. Genomic Sci.">
        <title>Genome sequence of the ocean sediment bacterium Saccharomonospora marina type strain (XMU15(T)).</title>
        <authorList>
            <person name="Klenk H.P."/>
            <person name="Lu M."/>
            <person name="Lucas S."/>
            <person name="Lapidus A."/>
            <person name="Copeland A."/>
            <person name="Pitluck S."/>
            <person name="Goodwin L.A."/>
            <person name="Han C."/>
            <person name="Tapia R."/>
            <person name="Brambilla E.M."/>
            <person name="Potter G."/>
            <person name="Land M."/>
            <person name="Ivanova N."/>
            <person name="Rohde M."/>
            <person name="Goker M."/>
            <person name="Detter J.C."/>
            <person name="Li W.J."/>
            <person name="Kyrpides N.C."/>
            <person name="Woyke T."/>
        </authorList>
    </citation>
    <scope>NUCLEOTIDE SEQUENCE [LARGE SCALE GENOMIC DNA]</scope>
    <source>
        <strain evidence="6 7">XMU15</strain>
    </source>
</reference>
<organism evidence="6 7">
    <name type="scientific">Saccharomonospora marina XMU15</name>
    <dbReference type="NCBI Taxonomy" id="882083"/>
    <lineage>
        <taxon>Bacteria</taxon>
        <taxon>Bacillati</taxon>
        <taxon>Actinomycetota</taxon>
        <taxon>Actinomycetes</taxon>
        <taxon>Pseudonocardiales</taxon>
        <taxon>Pseudonocardiaceae</taxon>
        <taxon>Saccharomonospora</taxon>
    </lineage>
</organism>
<keyword evidence="4" id="KW-0411">Iron-sulfur</keyword>
<dbReference type="Gene3D" id="2.40.40.20">
    <property type="match status" value="1"/>
</dbReference>
<dbReference type="SUPFAM" id="SSF50692">
    <property type="entry name" value="ADC-like"/>
    <property type="match status" value="1"/>
</dbReference>
<dbReference type="GO" id="GO:0046872">
    <property type="term" value="F:metal ion binding"/>
    <property type="evidence" value="ECO:0007669"/>
    <property type="project" value="UniProtKB-KW"/>
</dbReference>
<dbReference type="AlphaFoldDB" id="H5XBX3"/>
<dbReference type="InterPro" id="IPR050612">
    <property type="entry name" value="Prok_Mopterin_Oxidored"/>
</dbReference>
<dbReference type="STRING" id="882083.SacmaDRAFT_4577"/>
<name>H5XBX3_9PSEU</name>
<gene>
    <name evidence="6" type="ORF">SacmaDRAFT_4577</name>
</gene>
<dbReference type="Gene3D" id="3.40.228.10">
    <property type="entry name" value="Dimethylsulfoxide Reductase, domain 2"/>
    <property type="match status" value="1"/>
</dbReference>
<keyword evidence="3" id="KW-0408">Iron</keyword>
<dbReference type="GO" id="GO:0051536">
    <property type="term" value="F:iron-sulfur cluster binding"/>
    <property type="evidence" value="ECO:0007669"/>
    <property type="project" value="UniProtKB-KW"/>
</dbReference>
<dbReference type="Pfam" id="PF04879">
    <property type="entry name" value="Molybdop_Fe4S4"/>
    <property type="match status" value="1"/>
</dbReference>
<keyword evidence="2" id="KW-0479">Metal-binding</keyword>
<dbReference type="InterPro" id="IPR009010">
    <property type="entry name" value="Asp_de-COase-like_dom_sf"/>
</dbReference>
<dbReference type="Gene3D" id="3.40.50.740">
    <property type="match status" value="1"/>
</dbReference>
<dbReference type="InterPro" id="IPR006963">
    <property type="entry name" value="Mopterin_OxRdtase_4Fe-4S_dom"/>
</dbReference>
<sequence>MTTTAYRTCPLCEAACGLTLTLNDHNRVTSVRGDNQDPFSQGFLCPKGASLGQLDEDPDRLTTPLVRKGDQWREVGWDEAFRVVEAGIREVIDTHGRQALALYFGNPTYHTMAGFMYRQALTEISGTRNIYSAATADQMPKHVSCGLMFGDPFAVAVPDLDRTDYLLVLGANPMVSNGSLCVAPDFPRRLKDLRKRGGKLVVIDPRRTRTAEVADEHNFIQPGTDPFLLFGIVNTLFTEHLVKAGDTVSGVEVAGIEELRRMAEEFPSELVAPICKVPAETIRRLARELSSAPTAAVYARIGTCTAEFGTLAQWLVDAINVLTGNFDKAGGVMFAKTAALEIFRTGQPFSTGKFRSRVRGLPEVNGELPVATLADEIETPGEGQVRALLAIAGNPVLSAPNGPRLDPALANLDMMVCVDPYLNETTKHADVILPPPRMLQSAHWDFLVQIIMVRNYARYSEPVLPLRPDQYHEHDILARLFLILAGMGADTGADTAHEMVVGQLLEGLTSAPGSPVAGTDPAELRAGLEGTGPDLFLDALLKFGGYGLTLDSVRKQPHGIDLGPLQPRFHELVCTASGKLELAPAALVDDVERLRARMKRPSPELVLIGRRHLRSNNSWLHNVPALVGGSNRCTLQINPADVARYGLGAHALIRSATGELEVTLEPVDSIMPGVVSLPHGWGHDGTTQSVAAKEPGVNVNTLTGDTAVDTPSGNAILNGVPVTISPLLTE</sequence>
<dbReference type="Pfam" id="PF00384">
    <property type="entry name" value="Molybdopterin"/>
    <property type="match status" value="1"/>
</dbReference>
<dbReference type="Gene3D" id="2.20.25.90">
    <property type="entry name" value="ADC-like domains"/>
    <property type="match status" value="1"/>
</dbReference>
<evidence type="ECO:0000259" key="5">
    <source>
        <dbReference type="PROSITE" id="PS51669"/>
    </source>
</evidence>
<dbReference type="PANTHER" id="PTHR43742">
    <property type="entry name" value="TRIMETHYLAMINE-N-OXIDE REDUCTASE"/>
    <property type="match status" value="1"/>
</dbReference>
<dbReference type="HOGENOM" id="CLU_000422_13_3_11"/>
<dbReference type="PROSITE" id="PS51669">
    <property type="entry name" value="4FE4S_MOW_BIS_MGD"/>
    <property type="match status" value="1"/>
</dbReference>
<proteinExistence type="inferred from homology"/>
<dbReference type="GO" id="GO:0043546">
    <property type="term" value="F:molybdopterin cofactor binding"/>
    <property type="evidence" value="ECO:0007669"/>
    <property type="project" value="InterPro"/>
</dbReference>
<dbReference type="SMART" id="SM00926">
    <property type="entry name" value="Molybdop_Fe4S4"/>
    <property type="match status" value="1"/>
</dbReference>
<dbReference type="Proteomes" id="UP000004926">
    <property type="component" value="Chromosome"/>
</dbReference>
<evidence type="ECO:0000256" key="3">
    <source>
        <dbReference type="ARBA" id="ARBA00023004"/>
    </source>
</evidence>
<dbReference type="SUPFAM" id="SSF53706">
    <property type="entry name" value="Formate dehydrogenase/DMSO reductase, domains 1-3"/>
    <property type="match status" value="1"/>
</dbReference>
<dbReference type="GO" id="GO:0016491">
    <property type="term" value="F:oxidoreductase activity"/>
    <property type="evidence" value="ECO:0007669"/>
    <property type="project" value="InterPro"/>
</dbReference>
<keyword evidence="7" id="KW-1185">Reference proteome</keyword>
<dbReference type="RefSeq" id="WP_009156138.1">
    <property type="nucleotide sequence ID" value="NZ_CM001439.1"/>
</dbReference>
<dbReference type="InterPro" id="IPR006656">
    <property type="entry name" value="Mopterin_OxRdtase"/>
</dbReference>
<feature type="domain" description="4Fe-4S Mo/W bis-MGD-type" evidence="5">
    <location>
        <begin position="2"/>
        <end position="59"/>
    </location>
</feature>
<evidence type="ECO:0000256" key="4">
    <source>
        <dbReference type="ARBA" id="ARBA00023014"/>
    </source>
</evidence>
<dbReference type="Pfam" id="PF01568">
    <property type="entry name" value="Molydop_binding"/>
    <property type="match status" value="1"/>
</dbReference>
<evidence type="ECO:0000256" key="1">
    <source>
        <dbReference type="ARBA" id="ARBA00010312"/>
    </source>
</evidence>
<protein>
    <submittedName>
        <fullName evidence="6">Anaerobic dehydrogenase, typically selenocysteine-containing</fullName>
    </submittedName>
</protein>